<feature type="non-terminal residue" evidence="2">
    <location>
        <position position="54"/>
    </location>
</feature>
<organism evidence="2 3">
    <name type="scientific">Perkinsus olseni</name>
    <name type="common">Perkinsus atlanticus</name>
    <dbReference type="NCBI Taxonomy" id="32597"/>
    <lineage>
        <taxon>Eukaryota</taxon>
        <taxon>Sar</taxon>
        <taxon>Alveolata</taxon>
        <taxon>Perkinsozoa</taxon>
        <taxon>Perkinsea</taxon>
        <taxon>Perkinsida</taxon>
        <taxon>Perkinsidae</taxon>
        <taxon>Perkinsus</taxon>
    </lineage>
</organism>
<proteinExistence type="predicted"/>
<gene>
    <name evidence="2" type="ORF">FOZ62_010319</name>
</gene>
<comment type="caution">
    <text evidence="2">The sequence shown here is derived from an EMBL/GenBank/DDBJ whole genome shotgun (WGS) entry which is preliminary data.</text>
</comment>
<evidence type="ECO:0000313" key="3">
    <source>
        <dbReference type="Proteomes" id="UP000574390"/>
    </source>
</evidence>
<protein>
    <submittedName>
        <fullName evidence="2">Uncharacterized protein</fullName>
    </submittedName>
</protein>
<sequence length="54" mass="6007">MFKSRGNRHNESLRKRRRAAEEEEGEVEEKAGELIIPEKAHRSGIATGSTAGTK</sequence>
<accession>A0A7J6SDX0</accession>
<reference evidence="2 3" key="1">
    <citation type="submission" date="2020-04" db="EMBL/GenBank/DDBJ databases">
        <title>Perkinsus olseni comparative genomics.</title>
        <authorList>
            <person name="Bogema D.R."/>
        </authorList>
    </citation>
    <scope>NUCLEOTIDE SEQUENCE [LARGE SCALE GENOMIC DNA]</scope>
    <source>
        <strain evidence="2">ATCC PRA-205</strain>
    </source>
</reference>
<dbReference type="EMBL" id="JABANM010015409">
    <property type="protein sequence ID" value="KAF4731129.1"/>
    <property type="molecule type" value="Genomic_DNA"/>
</dbReference>
<feature type="compositionally biased region" description="Basic and acidic residues" evidence="1">
    <location>
        <begin position="28"/>
        <end position="41"/>
    </location>
</feature>
<name>A0A7J6SDX0_PEROL</name>
<dbReference type="Proteomes" id="UP000574390">
    <property type="component" value="Unassembled WGS sequence"/>
</dbReference>
<evidence type="ECO:0000313" key="2">
    <source>
        <dbReference type="EMBL" id="KAF4731129.1"/>
    </source>
</evidence>
<evidence type="ECO:0000256" key="1">
    <source>
        <dbReference type="SAM" id="MobiDB-lite"/>
    </source>
</evidence>
<feature type="region of interest" description="Disordered" evidence="1">
    <location>
        <begin position="1"/>
        <end position="54"/>
    </location>
</feature>
<dbReference type="AlphaFoldDB" id="A0A7J6SDX0"/>